<evidence type="ECO:0000259" key="2">
    <source>
        <dbReference type="PROSITE" id="PS51462"/>
    </source>
</evidence>
<dbReference type="Pfam" id="PF15916">
    <property type="entry name" value="DUF4743"/>
    <property type="match status" value="1"/>
</dbReference>
<accession>A0AAN6J7Y0</accession>
<dbReference type="InterPro" id="IPR000086">
    <property type="entry name" value="NUDIX_hydrolase_dom"/>
</dbReference>
<keyword evidence="1" id="KW-1133">Transmembrane helix</keyword>
<dbReference type="SUPFAM" id="SSF55811">
    <property type="entry name" value="Nudix"/>
    <property type="match status" value="1"/>
</dbReference>
<feature type="domain" description="Nudix hydrolase" evidence="2">
    <location>
        <begin position="139"/>
        <end position="291"/>
    </location>
</feature>
<evidence type="ECO:0000313" key="3">
    <source>
        <dbReference type="EMBL" id="KAK0320207.1"/>
    </source>
</evidence>
<keyword evidence="1" id="KW-0812">Transmembrane</keyword>
<gene>
    <name evidence="3" type="ORF">LTR82_008724</name>
</gene>
<sequence length="323" mass="35961">MSHSNLDIVKIVDAFPYDAVSPTERLERLNQYFHFRTTTHPSITLGYMLPFVAMAFVGLSDWVLDLDSNPRTLTLAGGHDEPTRTAVVQRTMWGMKMTGQFKALEKWRDELLPVYGSDKELLFSIERSASPLFGVVTYGVHMTAYRWCARDSCEDEMEVWVPRRSSTRAKFPAMLDTSVGGALATGETPWECLIRESAEEASLGEEIVRTATDAGNVTYFYISGAGSGGESGLAQPERAYVFDLDLTGLPSGTLTPNDGSVEAFELMTVAQVIHALSNKEFKANSALVMLDFLIRHGAIKPEDEPDYTEICSRMHRKLEFPVH</sequence>
<dbReference type="CDD" id="cd03676">
    <property type="entry name" value="NUDIX_Tnr3_like"/>
    <property type="match status" value="1"/>
</dbReference>
<evidence type="ECO:0000256" key="1">
    <source>
        <dbReference type="SAM" id="Phobius"/>
    </source>
</evidence>
<dbReference type="PANTHER" id="PTHR13622:SF8">
    <property type="entry name" value="THIAMIN PYROPHOSPHOKINASE 1"/>
    <property type="match status" value="1"/>
</dbReference>
<dbReference type="Pfam" id="PF00293">
    <property type="entry name" value="NUDIX"/>
    <property type="match status" value="1"/>
</dbReference>
<dbReference type="InterPro" id="IPR031804">
    <property type="entry name" value="DUF4743"/>
</dbReference>
<protein>
    <recommendedName>
        <fullName evidence="2">Nudix hydrolase domain-containing protein</fullName>
    </recommendedName>
</protein>
<dbReference type="FunFam" id="3.90.79.10:FF:000019">
    <property type="entry name" value="Thiamin pyrophosphokinase, putative"/>
    <property type="match status" value="1"/>
</dbReference>
<dbReference type="EMBL" id="JASUXU010000026">
    <property type="protein sequence ID" value="KAK0320207.1"/>
    <property type="molecule type" value="Genomic_DNA"/>
</dbReference>
<organism evidence="3 4">
    <name type="scientific">Friedmanniomyces endolithicus</name>
    <dbReference type="NCBI Taxonomy" id="329885"/>
    <lineage>
        <taxon>Eukaryota</taxon>
        <taxon>Fungi</taxon>
        <taxon>Dikarya</taxon>
        <taxon>Ascomycota</taxon>
        <taxon>Pezizomycotina</taxon>
        <taxon>Dothideomycetes</taxon>
        <taxon>Dothideomycetidae</taxon>
        <taxon>Mycosphaerellales</taxon>
        <taxon>Teratosphaeriaceae</taxon>
        <taxon>Friedmanniomyces</taxon>
    </lineage>
</organism>
<dbReference type="AlphaFoldDB" id="A0AAN6J7Y0"/>
<comment type="caution">
    <text evidence="3">The sequence shown here is derived from an EMBL/GenBank/DDBJ whole genome shotgun (WGS) entry which is preliminary data.</text>
</comment>
<name>A0AAN6J7Y0_9PEZI</name>
<dbReference type="Gene3D" id="3.90.79.10">
    <property type="entry name" value="Nucleoside Triphosphate Pyrophosphohydrolase"/>
    <property type="match status" value="1"/>
</dbReference>
<dbReference type="Proteomes" id="UP001168146">
    <property type="component" value="Unassembled WGS sequence"/>
</dbReference>
<proteinExistence type="predicted"/>
<evidence type="ECO:0000313" key="4">
    <source>
        <dbReference type="Proteomes" id="UP001168146"/>
    </source>
</evidence>
<dbReference type="PROSITE" id="PS51462">
    <property type="entry name" value="NUDIX"/>
    <property type="match status" value="1"/>
</dbReference>
<keyword evidence="1" id="KW-0472">Membrane</keyword>
<dbReference type="InterPro" id="IPR015797">
    <property type="entry name" value="NUDIX_hydrolase-like_dom_sf"/>
</dbReference>
<feature type="transmembrane region" description="Helical" evidence="1">
    <location>
        <begin position="45"/>
        <end position="64"/>
    </location>
</feature>
<dbReference type="PANTHER" id="PTHR13622">
    <property type="entry name" value="THIAMIN PYROPHOSPHOKINASE"/>
    <property type="match status" value="1"/>
</dbReference>
<dbReference type="GO" id="GO:0044715">
    <property type="term" value="F:8-oxo-dGDP phosphatase activity"/>
    <property type="evidence" value="ECO:0007669"/>
    <property type="project" value="TreeGrafter"/>
</dbReference>
<reference evidence="3" key="1">
    <citation type="submission" date="2021-12" db="EMBL/GenBank/DDBJ databases">
        <title>Black yeast isolated from Biological Soil Crust.</title>
        <authorList>
            <person name="Kurbessoian T."/>
        </authorList>
    </citation>
    <scope>NUCLEOTIDE SEQUENCE</scope>
    <source>
        <strain evidence="3">CCFEE 5208</strain>
    </source>
</reference>